<feature type="region of interest" description="Disordered" evidence="1">
    <location>
        <begin position="261"/>
        <end position="284"/>
    </location>
</feature>
<feature type="chain" id="PRO_5037805319" description="Tetratricopeptide repeat protein" evidence="2">
    <location>
        <begin position="24"/>
        <end position="284"/>
    </location>
</feature>
<keyword evidence="2" id="KW-0732">Signal</keyword>
<evidence type="ECO:0000256" key="2">
    <source>
        <dbReference type="SAM" id="SignalP"/>
    </source>
</evidence>
<evidence type="ECO:0000313" key="4">
    <source>
        <dbReference type="Proteomes" id="UP000748308"/>
    </source>
</evidence>
<name>A0A938BN46_UNCEI</name>
<dbReference type="Proteomes" id="UP000748308">
    <property type="component" value="Unassembled WGS sequence"/>
</dbReference>
<feature type="signal peptide" evidence="2">
    <location>
        <begin position="1"/>
        <end position="23"/>
    </location>
</feature>
<dbReference type="EMBL" id="VGIY01000423">
    <property type="protein sequence ID" value="MBM3318629.1"/>
    <property type="molecule type" value="Genomic_DNA"/>
</dbReference>
<comment type="caution">
    <text evidence="3">The sequence shown here is derived from an EMBL/GenBank/DDBJ whole genome shotgun (WGS) entry which is preliminary data.</text>
</comment>
<protein>
    <recommendedName>
        <fullName evidence="5">Tetratricopeptide repeat protein</fullName>
    </recommendedName>
</protein>
<evidence type="ECO:0000256" key="1">
    <source>
        <dbReference type="SAM" id="MobiDB-lite"/>
    </source>
</evidence>
<proteinExistence type="predicted"/>
<sequence length="284" mass="29718">MRGTWCWAAALWLGLGAWTAATADAGLGAEPFARAQAHLGRAEFTQALAALEEAAKADPAQADYRRELAIVRQVIDLRQRIQSETDPARRDRGAAALRAYYYDRGLFAEALALDRDRHGREDSPASAEALAETLLESGADAEAGDILAAMGADRLSPLGRWMLALAGAKSGERGEAERLAADLPAPPPDNAQMLYLAARVQALLGKGEPSLAALQLAFRSTPPSRLARLKDQARACPDFGPLAGEASFAAVFATESAVKESGCSRGPTCGGCPRASSCATGGGK</sequence>
<organism evidence="3 4">
    <name type="scientific">Eiseniibacteriota bacterium</name>
    <dbReference type="NCBI Taxonomy" id="2212470"/>
    <lineage>
        <taxon>Bacteria</taxon>
        <taxon>Candidatus Eiseniibacteriota</taxon>
    </lineage>
</organism>
<gene>
    <name evidence="3" type="ORF">FJY75_12330</name>
</gene>
<dbReference type="AlphaFoldDB" id="A0A938BN46"/>
<evidence type="ECO:0000313" key="3">
    <source>
        <dbReference type="EMBL" id="MBM3318629.1"/>
    </source>
</evidence>
<accession>A0A938BN46</accession>
<reference evidence="3" key="1">
    <citation type="submission" date="2019-03" db="EMBL/GenBank/DDBJ databases">
        <title>Lake Tanganyika Metagenome-Assembled Genomes (MAGs).</title>
        <authorList>
            <person name="Tran P."/>
        </authorList>
    </citation>
    <scope>NUCLEOTIDE SEQUENCE</scope>
    <source>
        <strain evidence="3">M_DeepCast_400m_m2_100</strain>
    </source>
</reference>
<evidence type="ECO:0008006" key="5">
    <source>
        <dbReference type="Google" id="ProtNLM"/>
    </source>
</evidence>